<accession>A0A915YCP8</accession>
<dbReference type="AlphaFoldDB" id="A0A915YCP8"/>
<dbReference type="RefSeq" id="WP_264791921.1">
    <property type="nucleotide sequence ID" value="NZ_AP026867.1"/>
</dbReference>
<dbReference type="EMBL" id="AP026867">
    <property type="protein sequence ID" value="BDS10633.1"/>
    <property type="molecule type" value="Genomic_DNA"/>
</dbReference>
<dbReference type="KEGG" id="aup:AsAng_0013420"/>
<name>A0A915YCP8_9BACT</name>
<organism evidence="1 2">
    <name type="scientific">Aureispira anguillae</name>
    <dbReference type="NCBI Taxonomy" id="2864201"/>
    <lineage>
        <taxon>Bacteria</taxon>
        <taxon>Pseudomonadati</taxon>
        <taxon>Bacteroidota</taxon>
        <taxon>Saprospiria</taxon>
        <taxon>Saprospirales</taxon>
        <taxon>Saprospiraceae</taxon>
        <taxon>Aureispira</taxon>
    </lineage>
</organism>
<evidence type="ECO:0000313" key="2">
    <source>
        <dbReference type="Proteomes" id="UP001060919"/>
    </source>
</evidence>
<reference evidence="1" key="1">
    <citation type="submission" date="2022-09" db="EMBL/GenBank/DDBJ databases">
        <title>Aureispira anguillicida sp. nov., isolated from Leptocephalus of Japanese eel Anguilla japonica.</title>
        <authorList>
            <person name="Yuasa K."/>
            <person name="Mekata T."/>
            <person name="Ikunari K."/>
        </authorList>
    </citation>
    <scope>NUCLEOTIDE SEQUENCE</scope>
    <source>
        <strain evidence="1">EL160426</strain>
    </source>
</reference>
<proteinExistence type="predicted"/>
<sequence length="146" mass="16946">MEIKNRKDPTADFYNFEIYPLKTSNGWIEQLKDKRSIVVVLNRIIEEDLVLLAKIFQAIGKKMEEEVCLIDGSDGLNYKDLRAVLDLEELLVFGMTPNEMGLHLSISAYQIVEFQNARLLFSHDLNTIANDLSKKKQLWQQLQLLF</sequence>
<keyword evidence="2" id="KW-1185">Reference proteome</keyword>
<evidence type="ECO:0000313" key="1">
    <source>
        <dbReference type="EMBL" id="BDS10633.1"/>
    </source>
</evidence>
<dbReference type="Proteomes" id="UP001060919">
    <property type="component" value="Chromosome"/>
</dbReference>
<protein>
    <submittedName>
        <fullName evidence="1">Uncharacterized protein</fullName>
    </submittedName>
</protein>
<gene>
    <name evidence="1" type="ORF">AsAng_0013420</name>
</gene>